<feature type="transmembrane region" description="Helical" evidence="2">
    <location>
        <begin position="114"/>
        <end position="140"/>
    </location>
</feature>
<name>Q7NEL6_GLOVI</name>
<dbReference type="OrthoDB" id="479590at2"/>
<evidence type="ECO:0000256" key="1">
    <source>
        <dbReference type="PROSITE-ProRule" id="PRU00339"/>
    </source>
</evidence>
<dbReference type="InParanoid" id="Q7NEL6"/>
<dbReference type="EMBL" id="BA000045">
    <property type="protein sequence ID" value="BAC91804.1"/>
    <property type="molecule type" value="Genomic_DNA"/>
</dbReference>
<dbReference type="Proteomes" id="UP000000557">
    <property type="component" value="Chromosome"/>
</dbReference>
<dbReference type="RefSeq" id="WP_011143851.1">
    <property type="nucleotide sequence ID" value="NC_005125.1"/>
</dbReference>
<proteinExistence type="predicted"/>
<dbReference type="InterPro" id="IPR019734">
    <property type="entry name" value="TPR_rpt"/>
</dbReference>
<reference evidence="3 4" key="1">
    <citation type="journal article" date="2003" name="DNA Res.">
        <title>Complete genome structure of Gloeobacter violaceus PCC 7421, a cyanobacterium that lacks thylakoids.</title>
        <authorList>
            <person name="Nakamura Y."/>
            <person name="Kaneko T."/>
            <person name="Sato S."/>
            <person name="Mimuro M."/>
            <person name="Miyashita H."/>
            <person name="Tsuchiya T."/>
            <person name="Sasamoto S."/>
            <person name="Watanabe A."/>
            <person name="Kawashima K."/>
            <person name="Kishida Y."/>
            <person name="Kiyokawa C."/>
            <person name="Kohara M."/>
            <person name="Matsumoto M."/>
            <person name="Matsuno A."/>
            <person name="Nakazaki N."/>
            <person name="Shimpo S."/>
            <person name="Takeuchi C."/>
            <person name="Yamada M."/>
            <person name="Tabata S."/>
        </authorList>
    </citation>
    <scope>NUCLEOTIDE SEQUENCE [LARGE SCALE GENOMIC DNA]</scope>
    <source>
        <strain evidence="4">ATCC 29082 / PCC 7421</strain>
    </source>
</reference>
<reference evidence="3 4" key="2">
    <citation type="journal article" date="2003" name="DNA Res.">
        <title>Complete genome structure of Gloeobacter violaceus PCC 7421, a cyanobacterium that lacks thylakoids (supplement).</title>
        <authorList>
            <person name="Nakamura Y."/>
            <person name="Kaneko T."/>
            <person name="Sato S."/>
            <person name="Mimuro M."/>
            <person name="Miyashita H."/>
            <person name="Tsuchiya T."/>
            <person name="Sasamoto S."/>
            <person name="Watanabe A."/>
            <person name="Kawashima K."/>
            <person name="Kishida Y."/>
            <person name="Kiyokawa C."/>
            <person name="Kohara M."/>
            <person name="Matsumoto M."/>
            <person name="Matsuno A."/>
            <person name="Nakazaki N."/>
            <person name="Shimpo S."/>
            <person name="Takeuchi C."/>
            <person name="Yamada M."/>
            <person name="Tabata S."/>
        </authorList>
    </citation>
    <scope>NUCLEOTIDE SEQUENCE [LARGE SCALE GENOMIC DNA]</scope>
    <source>
        <strain evidence="4">ATCC 29082 / PCC 7421</strain>
    </source>
</reference>
<keyword evidence="2" id="KW-0472">Membrane</keyword>
<dbReference type="EnsemblBacteria" id="BAC91804">
    <property type="protein sequence ID" value="BAC91804"/>
    <property type="gene ID" value="BAC91804"/>
</dbReference>
<feature type="repeat" description="TPR" evidence="1">
    <location>
        <begin position="150"/>
        <end position="183"/>
    </location>
</feature>
<evidence type="ECO:0000313" key="4">
    <source>
        <dbReference type="Proteomes" id="UP000000557"/>
    </source>
</evidence>
<evidence type="ECO:0000256" key="2">
    <source>
        <dbReference type="SAM" id="Phobius"/>
    </source>
</evidence>
<dbReference type="SUPFAM" id="SSF48452">
    <property type="entry name" value="TPR-like"/>
    <property type="match status" value="1"/>
</dbReference>
<keyword evidence="1" id="KW-0802">TPR repeat</keyword>
<dbReference type="STRING" id="251221.gene:10761380"/>
<protein>
    <submittedName>
        <fullName evidence="3">Gll3863 protein</fullName>
    </submittedName>
</protein>
<keyword evidence="4" id="KW-1185">Reference proteome</keyword>
<dbReference type="Gene3D" id="1.25.40.10">
    <property type="entry name" value="Tetratricopeptide repeat domain"/>
    <property type="match status" value="1"/>
</dbReference>
<dbReference type="HOGENOM" id="CLU_1188598_0_0_3"/>
<sequence>MARLFLEYKVGGTSSNPLPEQAFAYFFPITRLDLAGSAADAGWLAMSSCIVHLAIAMMSIEVRESHTLKGVRLRIQVSAWNDRQRGLIVNGMDMQRLAALLHMHYGLGRILSPWATLAVVAVLFVVVTINSAVSSVFSLFQPPLTPAQQAEKLVKIGIGHFADNEFKEALVALDRASATDPSSTDPYLWRGTVYKAQGRKSLARSEYIKMRNMYLAAGKTDEADYIQEFYIDR</sequence>
<gene>
    <name evidence="3" type="ordered locus">gll3863</name>
</gene>
<evidence type="ECO:0000313" key="3">
    <source>
        <dbReference type="EMBL" id="BAC91804.1"/>
    </source>
</evidence>
<keyword evidence="2" id="KW-0812">Transmembrane</keyword>
<dbReference type="AlphaFoldDB" id="Q7NEL6"/>
<dbReference type="PROSITE" id="PS50005">
    <property type="entry name" value="TPR"/>
    <property type="match status" value="1"/>
</dbReference>
<dbReference type="KEGG" id="gvi:gll3863"/>
<dbReference type="InterPro" id="IPR011990">
    <property type="entry name" value="TPR-like_helical_dom_sf"/>
</dbReference>
<organism evidence="3 4">
    <name type="scientific">Gloeobacter violaceus (strain ATCC 29082 / PCC 7421)</name>
    <dbReference type="NCBI Taxonomy" id="251221"/>
    <lineage>
        <taxon>Bacteria</taxon>
        <taxon>Bacillati</taxon>
        <taxon>Cyanobacteriota</taxon>
        <taxon>Cyanophyceae</taxon>
        <taxon>Gloeobacterales</taxon>
        <taxon>Gloeobacteraceae</taxon>
        <taxon>Gloeobacter</taxon>
    </lineage>
</organism>
<accession>Q7NEL6</accession>
<keyword evidence="2" id="KW-1133">Transmembrane helix</keyword>